<dbReference type="InterPro" id="IPR007397">
    <property type="entry name" value="F-box-assoc_dom"/>
</dbReference>
<protein>
    <submittedName>
        <fullName evidence="3">FBA domain-containing protein</fullName>
    </submittedName>
</protein>
<dbReference type="Pfam" id="PF04300">
    <property type="entry name" value="FBA"/>
    <property type="match status" value="2"/>
</dbReference>
<dbReference type="SUPFAM" id="SSF49785">
    <property type="entry name" value="Galactose-binding domain-like"/>
    <property type="match status" value="2"/>
</dbReference>
<sequence length="287" mass="34022">MTHIINTYQPAITFSEWVVNRADCGSKYRSVITLLDDSNRVLAVEKTEKIFEQWQLQKWKKIEIKIQSYPSKIRYIRIQSEGRDTQFWEGHYGVKIAGSELKIHLDNIPPMNLLNDTNPNGDEVTRYADSRWNFNGPWKYTVPVFLDYYCHPNFENKFENCFETSYLECKKILEMDLNKTGISGMMDYFRPTIIFSEWIVNRADCGSKYYSSLELLDKSHRVIAETKDQRRYRRWHLQKWEKMTLQIHVYPPGVRFIRVTSSGKDTQFWEGHYGIKIAGSELLVKLT</sequence>
<dbReference type="GO" id="GO:0031146">
    <property type="term" value="P:SCF-dependent proteasomal ubiquitin-dependent protein catabolic process"/>
    <property type="evidence" value="ECO:0007669"/>
    <property type="project" value="TreeGrafter"/>
</dbReference>
<dbReference type="GO" id="GO:0061630">
    <property type="term" value="F:ubiquitin protein ligase activity"/>
    <property type="evidence" value="ECO:0007669"/>
    <property type="project" value="TreeGrafter"/>
</dbReference>
<evidence type="ECO:0000313" key="3">
    <source>
        <dbReference type="WBParaSite" id="PSU_v2.g11158.t1"/>
    </source>
</evidence>
<dbReference type="GO" id="GO:0036503">
    <property type="term" value="P:ERAD pathway"/>
    <property type="evidence" value="ECO:0007669"/>
    <property type="project" value="TreeGrafter"/>
</dbReference>
<accession>A0A914XW10</accession>
<evidence type="ECO:0000259" key="1">
    <source>
        <dbReference type="PROSITE" id="PS51114"/>
    </source>
</evidence>
<reference evidence="3" key="1">
    <citation type="submission" date="2022-11" db="UniProtKB">
        <authorList>
            <consortium name="WormBaseParasite"/>
        </authorList>
    </citation>
    <scope>IDENTIFICATION</scope>
</reference>
<organism evidence="2 3">
    <name type="scientific">Panagrolaimus superbus</name>
    <dbReference type="NCBI Taxonomy" id="310955"/>
    <lineage>
        <taxon>Eukaryota</taxon>
        <taxon>Metazoa</taxon>
        <taxon>Ecdysozoa</taxon>
        <taxon>Nematoda</taxon>
        <taxon>Chromadorea</taxon>
        <taxon>Rhabditida</taxon>
        <taxon>Tylenchina</taxon>
        <taxon>Panagrolaimomorpha</taxon>
        <taxon>Panagrolaimoidea</taxon>
        <taxon>Panagrolaimidae</taxon>
        <taxon>Panagrolaimus</taxon>
    </lineage>
</organism>
<dbReference type="GO" id="GO:0006516">
    <property type="term" value="P:glycoprotein catabolic process"/>
    <property type="evidence" value="ECO:0007669"/>
    <property type="project" value="TreeGrafter"/>
</dbReference>
<feature type="domain" description="FBA" evidence="1">
    <location>
        <begin position="1"/>
        <end position="105"/>
    </location>
</feature>
<dbReference type="InterPro" id="IPR039752">
    <property type="entry name" value="F-box_only"/>
</dbReference>
<evidence type="ECO:0000313" key="2">
    <source>
        <dbReference type="Proteomes" id="UP000887577"/>
    </source>
</evidence>
<dbReference type="WBParaSite" id="PSU_v2.g11158.t1">
    <property type="protein sequence ID" value="PSU_v2.g11158.t1"/>
    <property type="gene ID" value="PSU_v2.g11158"/>
</dbReference>
<dbReference type="InterPro" id="IPR008979">
    <property type="entry name" value="Galactose-bd-like_sf"/>
</dbReference>
<name>A0A914XW10_9BILA</name>
<dbReference type="PANTHER" id="PTHR12125:SF5">
    <property type="entry name" value="F-BOX DOMAIN-CONTAINING PROTEIN"/>
    <property type="match status" value="1"/>
</dbReference>
<dbReference type="SMART" id="SM01198">
    <property type="entry name" value="FBA"/>
    <property type="match status" value="2"/>
</dbReference>
<dbReference type="PANTHER" id="PTHR12125">
    <property type="entry name" value="F-BOX ONLY PROTEIN 6-LIKE PROTEIN"/>
    <property type="match status" value="1"/>
</dbReference>
<dbReference type="Gene3D" id="2.60.120.260">
    <property type="entry name" value="Galactose-binding domain-like"/>
    <property type="match status" value="2"/>
</dbReference>
<keyword evidence="2" id="KW-1185">Reference proteome</keyword>
<dbReference type="Proteomes" id="UP000887577">
    <property type="component" value="Unplaced"/>
</dbReference>
<dbReference type="FunFam" id="2.60.120.260:FF:000012">
    <property type="entry name" value="F-box only protein 2"/>
    <property type="match status" value="1"/>
</dbReference>
<dbReference type="GO" id="GO:0019005">
    <property type="term" value="C:SCF ubiquitin ligase complex"/>
    <property type="evidence" value="ECO:0007669"/>
    <property type="project" value="TreeGrafter"/>
</dbReference>
<feature type="domain" description="FBA" evidence="1">
    <location>
        <begin position="105"/>
        <end position="286"/>
    </location>
</feature>
<dbReference type="AlphaFoldDB" id="A0A914XW10"/>
<dbReference type="GO" id="GO:0005737">
    <property type="term" value="C:cytoplasm"/>
    <property type="evidence" value="ECO:0007669"/>
    <property type="project" value="UniProtKB-ARBA"/>
</dbReference>
<proteinExistence type="predicted"/>
<dbReference type="PROSITE" id="PS51114">
    <property type="entry name" value="FBA"/>
    <property type="match status" value="2"/>
</dbReference>